<protein>
    <submittedName>
        <fullName evidence="2">Uncharacterized protein</fullName>
    </submittedName>
</protein>
<dbReference type="EMBL" id="JAHUTI010088777">
    <property type="protein sequence ID" value="MED6260313.1"/>
    <property type="molecule type" value="Genomic_DNA"/>
</dbReference>
<dbReference type="Proteomes" id="UP001345963">
    <property type="component" value="Unassembled WGS sequence"/>
</dbReference>
<organism evidence="2 3">
    <name type="scientific">Ataeniobius toweri</name>
    <dbReference type="NCBI Taxonomy" id="208326"/>
    <lineage>
        <taxon>Eukaryota</taxon>
        <taxon>Metazoa</taxon>
        <taxon>Chordata</taxon>
        <taxon>Craniata</taxon>
        <taxon>Vertebrata</taxon>
        <taxon>Euteleostomi</taxon>
        <taxon>Actinopterygii</taxon>
        <taxon>Neopterygii</taxon>
        <taxon>Teleostei</taxon>
        <taxon>Neoteleostei</taxon>
        <taxon>Acanthomorphata</taxon>
        <taxon>Ovalentaria</taxon>
        <taxon>Atherinomorphae</taxon>
        <taxon>Cyprinodontiformes</taxon>
        <taxon>Goodeidae</taxon>
        <taxon>Ataeniobius</taxon>
    </lineage>
</organism>
<keyword evidence="1" id="KW-1133">Transmembrane helix</keyword>
<feature type="transmembrane region" description="Helical" evidence="1">
    <location>
        <begin position="103"/>
        <end position="127"/>
    </location>
</feature>
<proteinExistence type="predicted"/>
<keyword evidence="1" id="KW-0472">Membrane</keyword>
<sequence length="183" mass="19953">MFSYLSLVFENELSFEESESCTSGTNMIFSGIPVFSDGLLQSFVVTSVHCSFLLGAGGEERFLCSPGHAVSSRCRVLLVGHLPRSVGWDLSFGLAPKELQGGLLVGLLSFTSAFCYLAVLVSCLSYHCFTSLVESFHFHIYHLPSHSLEADDFSFPSLLFSGEVCLSHLVLISLCCHEKCSCS</sequence>
<evidence type="ECO:0000313" key="2">
    <source>
        <dbReference type="EMBL" id="MED6260313.1"/>
    </source>
</evidence>
<reference evidence="2 3" key="1">
    <citation type="submission" date="2021-07" db="EMBL/GenBank/DDBJ databases">
        <authorList>
            <person name="Palmer J.M."/>
        </authorList>
    </citation>
    <scope>NUCLEOTIDE SEQUENCE [LARGE SCALE GENOMIC DNA]</scope>
    <source>
        <strain evidence="2 3">AT_MEX2019</strain>
        <tissue evidence="2">Muscle</tissue>
    </source>
</reference>
<evidence type="ECO:0000256" key="1">
    <source>
        <dbReference type="SAM" id="Phobius"/>
    </source>
</evidence>
<keyword evidence="3" id="KW-1185">Reference proteome</keyword>
<gene>
    <name evidence="2" type="ORF">ATANTOWER_012462</name>
</gene>
<accession>A0ABU7CBP4</accession>
<keyword evidence="1" id="KW-0812">Transmembrane</keyword>
<name>A0ABU7CBP4_9TELE</name>
<comment type="caution">
    <text evidence="2">The sequence shown here is derived from an EMBL/GenBank/DDBJ whole genome shotgun (WGS) entry which is preliminary data.</text>
</comment>
<evidence type="ECO:0000313" key="3">
    <source>
        <dbReference type="Proteomes" id="UP001345963"/>
    </source>
</evidence>